<feature type="domain" description="Rad50/SbcC-type AAA" evidence="3">
    <location>
        <begin position="5"/>
        <end position="265"/>
    </location>
</feature>
<dbReference type="Proteomes" id="UP001153050">
    <property type="component" value="Unassembled WGS sequence"/>
</dbReference>
<dbReference type="InterPro" id="IPR027417">
    <property type="entry name" value="P-loop_NTPase"/>
</dbReference>
<dbReference type="PANTHER" id="PTHR32114">
    <property type="entry name" value="ABC TRANSPORTER ABCH.3"/>
    <property type="match status" value="1"/>
</dbReference>
<reference evidence="4 5" key="1">
    <citation type="submission" date="2022-03" db="EMBL/GenBank/DDBJ databases">
        <authorList>
            <person name="Brunel B."/>
        </authorList>
    </citation>
    <scope>NUCLEOTIDE SEQUENCE [LARGE SCALE GENOMIC DNA]</scope>
    <source>
        <strain evidence="4">STM5069sample</strain>
    </source>
</reference>
<sequence length="667" mass="75748">MWVERIELNDFRCFYGTREIEFSTDREKNVTLIHAENGVGKTTILNAMLWCFYGMTTPKFEQKEDLLNHDAARAGRTTAYVEVSFEHNGNYYRARRYAPPNARFALMRLDRGHSEPLSNPDTFINTVIPKSMASHFLFDGEHAEVFLGEEKRHEIRSAVQDILGCSLVKTAIKDLEEVGSQYRRQMPKRGGSSAETLNEQIERLGEKITRSHDTAEVLKDEVVSIQQQIADIDEQLRNSSAAKELQARREDTEKALKRARDRETSARDETVKWLGDNARFLVSTKLTAQTFDHLESQETKGRIPSPYNEEFVKDLLEMEKCICGAPLHPGSEPHLLVAGLLKKAANHTLRSRLNAIRAIMSQLKDKRERAPGELDAAYRREAEARAEVARLEPLLTEISEKLVGINFGEIGERERRRNQLRSEERDKQQKVWNAEREARDAETDKLSKERELEKQVQGDAEAQIFIKRYHLCETLKGQLEKELTEDETSARRVLGASINKILAQTRRKDFRLRMSPEYGVSLVNDAGTQLPKSGGENQLLGLAFTAALVEFAKQRENAEGFRLLKGTVAPLILDSPFGQLDESYRATVAQHVPQMAAQVILMVSGSQGSGGVVEALRPRVGKEFVLVRQNRAPRGERPVEIRQFRGRDFETARFDAEFDGTLIEEVA</sequence>
<evidence type="ECO:0000313" key="5">
    <source>
        <dbReference type="Proteomes" id="UP001153050"/>
    </source>
</evidence>
<dbReference type="Gene3D" id="3.40.50.300">
    <property type="entry name" value="P-loop containing nucleotide triphosphate hydrolases"/>
    <property type="match status" value="2"/>
</dbReference>
<dbReference type="Pfam" id="PF13476">
    <property type="entry name" value="AAA_23"/>
    <property type="match status" value="1"/>
</dbReference>
<evidence type="ECO:0000256" key="2">
    <source>
        <dbReference type="SAM" id="MobiDB-lite"/>
    </source>
</evidence>
<protein>
    <submittedName>
        <fullName evidence="4">AAA_23 domain-containing protein</fullName>
    </submittedName>
</protein>
<feature type="coiled-coil region" evidence="1">
    <location>
        <begin position="215"/>
        <end position="269"/>
    </location>
</feature>
<gene>
    <name evidence="4" type="ORF">MES5069_360103</name>
</gene>
<evidence type="ECO:0000256" key="1">
    <source>
        <dbReference type="SAM" id="Coils"/>
    </source>
</evidence>
<proteinExistence type="predicted"/>
<dbReference type="RefSeq" id="WP_254019387.1">
    <property type="nucleotide sequence ID" value="NZ_CAKXZT010000131.1"/>
</dbReference>
<name>A0ABM9E317_9HYPH</name>
<accession>A0ABM9E317</accession>
<dbReference type="SUPFAM" id="SSF52540">
    <property type="entry name" value="P-loop containing nucleoside triphosphate hydrolases"/>
    <property type="match status" value="2"/>
</dbReference>
<keyword evidence="1" id="KW-0175">Coiled coil</keyword>
<comment type="caution">
    <text evidence="4">The sequence shown here is derived from an EMBL/GenBank/DDBJ whole genome shotgun (WGS) entry which is preliminary data.</text>
</comment>
<keyword evidence="5" id="KW-1185">Reference proteome</keyword>
<dbReference type="InterPro" id="IPR038729">
    <property type="entry name" value="Rad50/SbcC_AAA"/>
</dbReference>
<evidence type="ECO:0000313" key="4">
    <source>
        <dbReference type="EMBL" id="CAH2402993.1"/>
    </source>
</evidence>
<evidence type="ECO:0000259" key="3">
    <source>
        <dbReference type="Pfam" id="PF13476"/>
    </source>
</evidence>
<dbReference type="PANTHER" id="PTHR32114:SF2">
    <property type="entry name" value="ABC TRANSPORTER ABCH.3"/>
    <property type="match status" value="1"/>
</dbReference>
<dbReference type="EMBL" id="CAKXZT010000131">
    <property type="protein sequence ID" value="CAH2402993.1"/>
    <property type="molecule type" value="Genomic_DNA"/>
</dbReference>
<organism evidence="4 5">
    <name type="scientific">Mesorhizobium escarrei</name>
    <dbReference type="NCBI Taxonomy" id="666018"/>
    <lineage>
        <taxon>Bacteria</taxon>
        <taxon>Pseudomonadati</taxon>
        <taxon>Pseudomonadota</taxon>
        <taxon>Alphaproteobacteria</taxon>
        <taxon>Hyphomicrobiales</taxon>
        <taxon>Phyllobacteriaceae</taxon>
        <taxon>Mesorhizobium</taxon>
    </lineage>
</organism>
<feature type="region of interest" description="Disordered" evidence="2">
    <location>
        <begin position="414"/>
        <end position="453"/>
    </location>
</feature>